<feature type="compositionally biased region" description="Basic and acidic residues" evidence="1">
    <location>
        <begin position="190"/>
        <end position="203"/>
    </location>
</feature>
<accession>A0A066XA19</accession>
<gene>
    <name evidence="2" type="ORF">CSUB01_04610</name>
</gene>
<dbReference type="HOGENOM" id="CLU_609736_0_0_1"/>
<evidence type="ECO:0000256" key="1">
    <source>
        <dbReference type="SAM" id="MobiDB-lite"/>
    </source>
</evidence>
<dbReference type="EMBL" id="JMSE01001323">
    <property type="protein sequence ID" value="KDN62586.1"/>
    <property type="molecule type" value="Genomic_DNA"/>
</dbReference>
<protein>
    <submittedName>
        <fullName evidence="2">Uncharacterized protein</fullName>
    </submittedName>
</protein>
<organism evidence="2 3">
    <name type="scientific">Colletotrichum sublineola</name>
    <name type="common">Sorghum anthracnose fungus</name>
    <dbReference type="NCBI Taxonomy" id="1173701"/>
    <lineage>
        <taxon>Eukaryota</taxon>
        <taxon>Fungi</taxon>
        <taxon>Dikarya</taxon>
        <taxon>Ascomycota</taxon>
        <taxon>Pezizomycotina</taxon>
        <taxon>Sordariomycetes</taxon>
        <taxon>Hypocreomycetidae</taxon>
        <taxon>Glomerellales</taxon>
        <taxon>Glomerellaceae</taxon>
        <taxon>Colletotrichum</taxon>
        <taxon>Colletotrichum graminicola species complex</taxon>
    </lineage>
</organism>
<feature type="compositionally biased region" description="Basic and acidic residues" evidence="1">
    <location>
        <begin position="421"/>
        <end position="436"/>
    </location>
</feature>
<feature type="region of interest" description="Disordered" evidence="1">
    <location>
        <begin position="410"/>
        <end position="437"/>
    </location>
</feature>
<feature type="region of interest" description="Disordered" evidence="1">
    <location>
        <begin position="173"/>
        <end position="276"/>
    </location>
</feature>
<comment type="caution">
    <text evidence="2">The sequence shown here is derived from an EMBL/GenBank/DDBJ whole genome shotgun (WGS) entry which is preliminary data.</text>
</comment>
<reference evidence="3" key="1">
    <citation type="journal article" date="2014" name="Genome Announc.">
        <title>Draft genome sequence of Colletotrichum sublineola, a destructive pathogen of cultivated sorghum.</title>
        <authorList>
            <person name="Baroncelli R."/>
            <person name="Sanz-Martin J.M."/>
            <person name="Rech G.E."/>
            <person name="Sukno S.A."/>
            <person name="Thon M.R."/>
        </authorList>
    </citation>
    <scope>NUCLEOTIDE SEQUENCE [LARGE SCALE GENOMIC DNA]</scope>
    <source>
        <strain evidence="3">TX430BB</strain>
    </source>
</reference>
<keyword evidence="3" id="KW-1185">Reference proteome</keyword>
<name>A0A066XA19_COLSU</name>
<evidence type="ECO:0000313" key="3">
    <source>
        <dbReference type="Proteomes" id="UP000027238"/>
    </source>
</evidence>
<sequence length="449" mass="49212">MPRPQPPQDLEATLVLINRLDLNNIQPPLELLWNQLAVASLGSADGHGHDKEQHPTDESFPLKHVTRDILCFTTDHVYKDFLNKYKSTSDGRFSRTSAAAKLWDASAGLMCFLFGVEVFLKSRPAIESLKLLHRKQHQISLPQKAASKPINPRPTLLESRRVLQPVTSHLVDPTFWRTSPSTKSRKVKASSREPDNNDKRSSDGDLGEPQVHPSDDEAKVKCRDDVSSSALMENKGSTDKSSIAPCGQEDHNDDNDDGFNNDFDGGTDGFATGSHGDAPSLLWRGIRNNKGSPSPLDFNDISQNKVALDWLKSRKFRSEIACKHTVASSPLKFNSCKNSTGEPLSGALVTMEQETTREKLGGLCNRLTGLEGVKTVAELPSVFTPQEGMFFESLTRFAGAFCGVVESKKTSGGTIGQGAEVHSDDENITREGDSGHRVSKLRRLHGSVA</sequence>
<proteinExistence type="predicted"/>
<dbReference type="AlphaFoldDB" id="A0A066XA19"/>
<evidence type="ECO:0000313" key="2">
    <source>
        <dbReference type="EMBL" id="KDN62586.1"/>
    </source>
</evidence>
<feature type="compositionally biased region" description="Basic and acidic residues" evidence="1">
    <location>
        <begin position="213"/>
        <end position="226"/>
    </location>
</feature>
<dbReference type="Proteomes" id="UP000027238">
    <property type="component" value="Unassembled WGS sequence"/>
</dbReference>